<dbReference type="GeneID" id="94194979"/>
<comment type="caution">
    <text evidence="1">The sequence shown here is derived from an EMBL/GenBank/DDBJ whole genome shotgun (WGS) entry which is preliminary data.</text>
</comment>
<dbReference type="RefSeq" id="XP_067715567.1">
    <property type="nucleotide sequence ID" value="XM_067859466.1"/>
</dbReference>
<dbReference type="EMBL" id="BPLF01000002">
    <property type="protein sequence ID" value="GIX63498.1"/>
    <property type="molecule type" value="Genomic_DNA"/>
</dbReference>
<protein>
    <submittedName>
        <fullName evidence="1">Variant erythrocyte surface antigen-1 family protein</fullName>
    </submittedName>
</protein>
<dbReference type="Proteomes" id="UP001497744">
    <property type="component" value="Unassembled WGS sequence"/>
</dbReference>
<name>A0AAV4LUR5_BABCB</name>
<dbReference type="AlphaFoldDB" id="A0AAV4LUR5"/>
<gene>
    <name evidence="1" type="ORF">BcabD6B2_29330</name>
</gene>
<proteinExistence type="predicted"/>
<keyword evidence="2" id="KW-1185">Reference proteome</keyword>
<reference evidence="1 2" key="1">
    <citation type="submission" date="2021-06" db="EMBL/GenBank/DDBJ databases">
        <title>Genome sequence of Babesia caballi.</title>
        <authorList>
            <person name="Yamagishi J."/>
            <person name="Kidaka T."/>
            <person name="Ochi A."/>
        </authorList>
    </citation>
    <scope>NUCLEOTIDE SEQUENCE [LARGE SCALE GENOMIC DNA]</scope>
    <source>
        <strain evidence="1">USDA-D6B2</strain>
    </source>
</reference>
<sequence length="306" mass="33046">MASGGKPLTEVPTNLKEAIDWVLRVSGRDGFGGDGTDLLAKALSDHLQSNPYTYDAFVTVIHEEIKDTARSGNGLITALANALEMFIGYKYEHAQPNQRKITGDGIVKTGEYKSQGQYSSYTSTYHDSWFTDIEVNGVQIKDEKRNKCVINFLTAIVKIFQGLTELYLKCKTKWKTENLGGTSGEGLKQFMEKNGFDTAKLNTSMTGKQIISQAFQGLTELSTAYSAAGDNPSLDAFRSQLEQNASTSPTKSPLSALYILATYAYVQSTSPGTPSFLGYSGTAAMANGAYGFNLGGLGTFMSALLA</sequence>
<evidence type="ECO:0000313" key="1">
    <source>
        <dbReference type="EMBL" id="GIX63498.1"/>
    </source>
</evidence>
<organism evidence="1 2">
    <name type="scientific">Babesia caballi</name>
    <dbReference type="NCBI Taxonomy" id="5871"/>
    <lineage>
        <taxon>Eukaryota</taxon>
        <taxon>Sar</taxon>
        <taxon>Alveolata</taxon>
        <taxon>Apicomplexa</taxon>
        <taxon>Aconoidasida</taxon>
        <taxon>Piroplasmida</taxon>
        <taxon>Babesiidae</taxon>
        <taxon>Babesia</taxon>
    </lineage>
</organism>
<evidence type="ECO:0000313" key="2">
    <source>
        <dbReference type="Proteomes" id="UP001497744"/>
    </source>
</evidence>
<accession>A0AAV4LUR5</accession>